<proteinExistence type="predicted"/>
<protein>
    <submittedName>
        <fullName evidence="1">Uncharacterized protein</fullName>
    </submittedName>
</protein>
<comment type="caution">
    <text evidence="1">The sequence shown here is derived from an EMBL/GenBank/DDBJ whole genome shotgun (WGS) entry which is preliminary data.</text>
</comment>
<sequence length="37" mass="3713">MACYGHSGLADTDFSARNLGAGAADCASCLATFEPFA</sequence>
<gene>
    <name evidence="1" type="ORF">SRCM100623_02943</name>
</gene>
<name>A0A1A0C896_ACEPA</name>
<evidence type="ECO:0000313" key="2">
    <source>
        <dbReference type="Proteomes" id="UP000093796"/>
    </source>
</evidence>
<organism evidence="1 2">
    <name type="scientific">Acetobacter pasteurianus</name>
    <name type="common">Acetobacter turbidans</name>
    <dbReference type="NCBI Taxonomy" id="438"/>
    <lineage>
        <taxon>Bacteria</taxon>
        <taxon>Pseudomonadati</taxon>
        <taxon>Pseudomonadota</taxon>
        <taxon>Alphaproteobacteria</taxon>
        <taxon>Acetobacterales</taxon>
        <taxon>Acetobacteraceae</taxon>
        <taxon>Acetobacter</taxon>
    </lineage>
</organism>
<reference evidence="1 2" key="1">
    <citation type="submission" date="2016-05" db="EMBL/GenBank/DDBJ databases">
        <title>Genome sequencing of Acetobacter pasteurianus strain SRCM100623.</title>
        <authorList>
            <person name="Song Y.R."/>
        </authorList>
    </citation>
    <scope>NUCLEOTIDE SEQUENCE [LARGE SCALE GENOMIC DNA]</scope>
    <source>
        <strain evidence="1 2">SRCM100623</strain>
    </source>
</reference>
<dbReference type="Proteomes" id="UP000093796">
    <property type="component" value="Unassembled WGS sequence"/>
</dbReference>
<dbReference type="EMBL" id="LYUD01000170">
    <property type="protein sequence ID" value="OAZ59209.1"/>
    <property type="molecule type" value="Genomic_DNA"/>
</dbReference>
<dbReference type="AlphaFoldDB" id="A0A1A0C896"/>
<evidence type="ECO:0000313" key="1">
    <source>
        <dbReference type="EMBL" id="OAZ59209.1"/>
    </source>
</evidence>
<accession>A0A1A0C896</accession>